<accession>A0ABN7S2S4</accession>
<evidence type="ECO:0000313" key="4">
    <source>
        <dbReference type="Proteomes" id="UP001158576"/>
    </source>
</evidence>
<dbReference type="EMBL" id="OU015568">
    <property type="protein sequence ID" value="CAG5089654.1"/>
    <property type="molecule type" value="Genomic_DNA"/>
</dbReference>
<reference evidence="3 4" key="1">
    <citation type="submission" date="2021-04" db="EMBL/GenBank/DDBJ databases">
        <authorList>
            <person name="Bliznina A."/>
        </authorList>
    </citation>
    <scope>NUCLEOTIDE SEQUENCE [LARGE SCALE GENOMIC DNA]</scope>
</reference>
<dbReference type="Pfam" id="PF01984">
    <property type="entry name" value="dsDNA_bind"/>
    <property type="match status" value="1"/>
</dbReference>
<dbReference type="PANTHER" id="PTHR10840:SF0">
    <property type="entry name" value="PROGRAMMED CELL DEATH PROTEIN 5"/>
    <property type="match status" value="1"/>
</dbReference>
<protein>
    <submittedName>
        <fullName evidence="3">Oidioi.mRNA.OKI2018_I69.PAR.g12292.t1.cds</fullName>
    </submittedName>
</protein>
<evidence type="ECO:0000256" key="1">
    <source>
        <dbReference type="ARBA" id="ARBA00010490"/>
    </source>
</evidence>
<keyword evidence="4" id="KW-1185">Reference proteome</keyword>
<comment type="similarity">
    <text evidence="1">Belongs to the PDCD5 family.</text>
</comment>
<dbReference type="SUPFAM" id="SSF46950">
    <property type="entry name" value="Double-stranded DNA-binding domain"/>
    <property type="match status" value="1"/>
</dbReference>
<evidence type="ECO:0000256" key="2">
    <source>
        <dbReference type="SAM" id="MobiDB-lite"/>
    </source>
</evidence>
<sequence length="120" mass="13578">MSNDAALDEIRRQRMAQLQGGAQDQQKRQQMEDMTNSMLGQILDQSARARLNNVALVNPQKAKQTEAMLMQMARSGKIQSKLNESSLGDILNQIASTQQKTTVKFERRRVMDSDDSDSDY</sequence>
<evidence type="ECO:0000313" key="3">
    <source>
        <dbReference type="EMBL" id="CAG5089654.1"/>
    </source>
</evidence>
<dbReference type="Proteomes" id="UP001158576">
    <property type="component" value="Chromosome PAR"/>
</dbReference>
<organism evidence="3 4">
    <name type="scientific">Oikopleura dioica</name>
    <name type="common">Tunicate</name>
    <dbReference type="NCBI Taxonomy" id="34765"/>
    <lineage>
        <taxon>Eukaryota</taxon>
        <taxon>Metazoa</taxon>
        <taxon>Chordata</taxon>
        <taxon>Tunicata</taxon>
        <taxon>Appendicularia</taxon>
        <taxon>Copelata</taxon>
        <taxon>Oikopleuridae</taxon>
        <taxon>Oikopleura</taxon>
    </lineage>
</organism>
<dbReference type="InterPro" id="IPR036883">
    <property type="entry name" value="PDCD5-like_sf"/>
</dbReference>
<name>A0ABN7S2S4_OIKDI</name>
<dbReference type="PANTHER" id="PTHR10840">
    <property type="entry name" value="PROGRAMMED CELL DEATH PROTEIN 5"/>
    <property type="match status" value="1"/>
</dbReference>
<feature type="region of interest" description="Disordered" evidence="2">
    <location>
        <begin position="98"/>
        <end position="120"/>
    </location>
</feature>
<feature type="compositionally biased region" description="Basic and acidic residues" evidence="2">
    <location>
        <begin position="103"/>
        <end position="112"/>
    </location>
</feature>
<proteinExistence type="inferred from homology"/>
<dbReference type="PIRSF" id="PIRSF015730">
    <property type="entry name" value="TFAR19"/>
    <property type="match status" value="1"/>
</dbReference>
<dbReference type="Gene3D" id="1.10.8.140">
    <property type="entry name" value="PDCD5-like"/>
    <property type="match status" value="1"/>
</dbReference>
<gene>
    <name evidence="3" type="ORF">OKIOD_LOCUS3850</name>
</gene>
<dbReference type="InterPro" id="IPR002836">
    <property type="entry name" value="PDCD5-like"/>
</dbReference>